<name>A0A1Q9DG31_SYMMI</name>
<keyword evidence="2" id="KW-1185">Reference proteome</keyword>
<proteinExistence type="predicted"/>
<gene>
    <name evidence="1" type="ORF">AK812_SmicGene23908</name>
</gene>
<accession>A0A1Q9DG31</accession>
<sequence>MMRTTKNGVDVKVVKAELRMPKAAWVEWKQHRLRLWRASKVWAGEDKDDDEKKDDKEKKEPISEKDICACRRGLNLPLGQRSQAPTIEGVTVQAQ</sequence>
<dbReference type="AlphaFoldDB" id="A0A1Q9DG31"/>
<dbReference type="EMBL" id="LSRX01000556">
    <property type="protein sequence ID" value="OLP94115.1"/>
    <property type="molecule type" value="Genomic_DNA"/>
</dbReference>
<organism evidence="1 2">
    <name type="scientific">Symbiodinium microadriaticum</name>
    <name type="common">Dinoflagellate</name>
    <name type="synonym">Zooxanthella microadriatica</name>
    <dbReference type="NCBI Taxonomy" id="2951"/>
    <lineage>
        <taxon>Eukaryota</taxon>
        <taxon>Sar</taxon>
        <taxon>Alveolata</taxon>
        <taxon>Dinophyceae</taxon>
        <taxon>Suessiales</taxon>
        <taxon>Symbiodiniaceae</taxon>
        <taxon>Symbiodinium</taxon>
    </lineage>
</organism>
<protein>
    <submittedName>
        <fullName evidence="1">Uncharacterized protein</fullName>
    </submittedName>
</protein>
<evidence type="ECO:0000313" key="1">
    <source>
        <dbReference type="EMBL" id="OLP94115.1"/>
    </source>
</evidence>
<evidence type="ECO:0000313" key="2">
    <source>
        <dbReference type="Proteomes" id="UP000186817"/>
    </source>
</evidence>
<reference evidence="1 2" key="1">
    <citation type="submission" date="2016-02" db="EMBL/GenBank/DDBJ databases">
        <title>Genome analysis of coral dinoflagellate symbionts highlights evolutionary adaptations to a symbiotic lifestyle.</title>
        <authorList>
            <person name="Aranda M."/>
            <person name="Li Y."/>
            <person name="Liew Y.J."/>
            <person name="Baumgarten S."/>
            <person name="Simakov O."/>
            <person name="Wilson M."/>
            <person name="Piel J."/>
            <person name="Ashoor H."/>
            <person name="Bougouffa S."/>
            <person name="Bajic V.B."/>
            <person name="Ryu T."/>
            <person name="Ravasi T."/>
            <person name="Bayer T."/>
            <person name="Micklem G."/>
            <person name="Kim H."/>
            <person name="Bhak J."/>
            <person name="Lajeunesse T.C."/>
            <person name="Voolstra C.R."/>
        </authorList>
    </citation>
    <scope>NUCLEOTIDE SEQUENCE [LARGE SCALE GENOMIC DNA]</scope>
    <source>
        <strain evidence="1 2">CCMP2467</strain>
    </source>
</reference>
<comment type="caution">
    <text evidence="1">The sequence shown here is derived from an EMBL/GenBank/DDBJ whole genome shotgun (WGS) entry which is preliminary data.</text>
</comment>
<dbReference type="Proteomes" id="UP000186817">
    <property type="component" value="Unassembled WGS sequence"/>
</dbReference>